<dbReference type="InterPro" id="IPR017907">
    <property type="entry name" value="Znf_RING_CS"/>
</dbReference>
<evidence type="ECO:0000256" key="3">
    <source>
        <dbReference type="ARBA" id="ARBA00022771"/>
    </source>
</evidence>
<evidence type="ECO:0000256" key="6">
    <source>
        <dbReference type="SAM" id="MobiDB-lite"/>
    </source>
</evidence>
<dbReference type="InterPro" id="IPR032443">
    <property type="entry name" value="RAWUL"/>
</dbReference>
<dbReference type="PANTHER" id="PTHR45893">
    <property type="entry name" value="POLYCOMB GROUP RING FINGER PROTEIN"/>
    <property type="match status" value="1"/>
</dbReference>
<comment type="caution">
    <text evidence="7">The sequence shown here is derived from an EMBL/GenBank/DDBJ whole genome shotgun (WGS) entry which is preliminary data.</text>
</comment>
<evidence type="ECO:0000256" key="5">
    <source>
        <dbReference type="ARBA" id="ARBA00023242"/>
    </source>
</evidence>
<dbReference type="Gene3D" id="3.30.40.10">
    <property type="entry name" value="Zinc/RING finger domain, C3HC4 (zinc finger)"/>
    <property type="match status" value="1"/>
</dbReference>
<dbReference type="OrthoDB" id="1305878at2759"/>
<dbReference type="SMART" id="SM00184">
    <property type="entry name" value="RING"/>
    <property type="match status" value="1"/>
</dbReference>
<dbReference type="Pfam" id="PF00097">
    <property type="entry name" value="zf-C3HC4"/>
    <property type="match status" value="1"/>
</dbReference>
<dbReference type="GO" id="GO:0005634">
    <property type="term" value="C:nucleus"/>
    <property type="evidence" value="ECO:0007669"/>
    <property type="project" value="UniProtKB-SubCell"/>
</dbReference>
<evidence type="ECO:0000313" key="8">
    <source>
        <dbReference type="Proteomes" id="UP001152795"/>
    </source>
</evidence>
<keyword evidence="3" id="KW-0863">Zinc-finger</keyword>
<dbReference type="Pfam" id="PF16207">
    <property type="entry name" value="RAWUL"/>
    <property type="match status" value="1"/>
</dbReference>
<reference evidence="7" key="1">
    <citation type="submission" date="2020-04" db="EMBL/GenBank/DDBJ databases">
        <authorList>
            <person name="Alioto T."/>
            <person name="Alioto T."/>
            <person name="Gomez Garrido J."/>
        </authorList>
    </citation>
    <scope>NUCLEOTIDE SEQUENCE</scope>
    <source>
        <strain evidence="7">A484AB</strain>
    </source>
</reference>
<protein>
    <submittedName>
        <fullName evidence="7">Polycomb group RING finger 5</fullName>
    </submittedName>
</protein>
<proteinExistence type="predicted"/>
<keyword evidence="4" id="KW-0862">Zinc</keyword>
<dbReference type="Proteomes" id="UP001152795">
    <property type="component" value="Unassembled WGS sequence"/>
</dbReference>
<dbReference type="AlphaFoldDB" id="A0A7D9E7Y1"/>
<evidence type="ECO:0000256" key="1">
    <source>
        <dbReference type="ARBA" id="ARBA00004123"/>
    </source>
</evidence>
<dbReference type="FunFam" id="3.30.40.10:FF:000122">
    <property type="entry name" value="polycomb group RING finger protein 1"/>
    <property type="match status" value="1"/>
</dbReference>
<evidence type="ECO:0000256" key="2">
    <source>
        <dbReference type="ARBA" id="ARBA00022723"/>
    </source>
</evidence>
<dbReference type="InterPro" id="IPR013083">
    <property type="entry name" value="Znf_RING/FYVE/PHD"/>
</dbReference>
<keyword evidence="2" id="KW-0479">Metal-binding</keyword>
<dbReference type="PROSITE" id="PS00518">
    <property type="entry name" value="ZF_RING_1"/>
    <property type="match status" value="1"/>
</dbReference>
<accession>A0A7D9E7Y1</accession>
<evidence type="ECO:0000256" key="4">
    <source>
        <dbReference type="ARBA" id="ARBA00022833"/>
    </source>
</evidence>
<dbReference type="GO" id="GO:0008270">
    <property type="term" value="F:zinc ion binding"/>
    <property type="evidence" value="ECO:0007669"/>
    <property type="project" value="UniProtKB-KW"/>
</dbReference>
<name>A0A7D9E7Y1_PARCT</name>
<organism evidence="7 8">
    <name type="scientific">Paramuricea clavata</name>
    <name type="common">Red gorgonian</name>
    <name type="synonym">Violescent sea-whip</name>
    <dbReference type="NCBI Taxonomy" id="317549"/>
    <lineage>
        <taxon>Eukaryota</taxon>
        <taxon>Metazoa</taxon>
        <taxon>Cnidaria</taxon>
        <taxon>Anthozoa</taxon>
        <taxon>Octocorallia</taxon>
        <taxon>Malacalcyonacea</taxon>
        <taxon>Plexauridae</taxon>
        <taxon>Paramuricea</taxon>
    </lineage>
</organism>
<dbReference type="EMBL" id="CACRXK020004584">
    <property type="protein sequence ID" value="CAB4003273.1"/>
    <property type="molecule type" value="Genomic_DNA"/>
</dbReference>
<keyword evidence="8" id="KW-1185">Reference proteome</keyword>
<feature type="region of interest" description="Disordered" evidence="6">
    <location>
        <begin position="97"/>
        <end position="138"/>
    </location>
</feature>
<evidence type="ECO:0000313" key="7">
    <source>
        <dbReference type="EMBL" id="CAB4003273.1"/>
    </source>
</evidence>
<dbReference type="SUPFAM" id="SSF57850">
    <property type="entry name" value="RING/U-box"/>
    <property type="match status" value="1"/>
</dbReference>
<comment type="subcellular location">
    <subcellularLocation>
        <location evidence="1">Nucleus</location>
    </subcellularLocation>
</comment>
<sequence length="240" mass="28319">MDLLQSNKTITVKLCEFNDLLTCYLCKGYWIRPTTIAECLHTFCRSCIVQYLDDSDENECPKCCTVIHETNPLELLRADQTLEDIIFKLVPHLQESEQQRENSFNHAQKRKKIKEDEEDKQSAYKRQRGSQITDQYNDHRDDPQIAFCLDCINNDDVSSKFIQPLAKKFIKTSIRLTIGHLKKYLRLKLNLPNKKEVDILCNGEIMGKDHTLEFIYMTRWRLKSEHLLTLQYRSQEVLLT</sequence>
<keyword evidence="5" id="KW-0539">Nucleus</keyword>
<dbReference type="InterPro" id="IPR018957">
    <property type="entry name" value="Znf_C3HC4_RING-type"/>
</dbReference>
<gene>
    <name evidence="7" type="ORF">PACLA_8A044566</name>
</gene>
<dbReference type="InterPro" id="IPR051507">
    <property type="entry name" value="PcG_RING_finger"/>
</dbReference>
<dbReference type="PROSITE" id="PS50089">
    <property type="entry name" value="ZF_RING_2"/>
    <property type="match status" value="1"/>
</dbReference>
<dbReference type="Gene3D" id="3.10.20.90">
    <property type="entry name" value="Phosphatidylinositol 3-kinase Catalytic Subunit, Chain A, domain 1"/>
    <property type="match status" value="1"/>
</dbReference>
<dbReference type="InterPro" id="IPR001841">
    <property type="entry name" value="Znf_RING"/>
</dbReference>